<dbReference type="PANTHER" id="PTHR46641">
    <property type="entry name" value="FMRFAMIDE RECEPTOR-RELATED"/>
    <property type="match status" value="1"/>
</dbReference>
<dbReference type="GO" id="GO:0016020">
    <property type="term" value="C:membrane"/>
    <property type="evidence" value="ECO:0007669"/>
    <property type="project" value="UniProtKB-SubCell"/>
</dbReference>
<evidence type="ECO:0000256" key="3">
    <source>
        <dbReference type="ARBA" id="ARBA00022692"/>
    </source>
</evidence>
<feature type="transmembrane region" description="Helical" evidence="6">
    <location>
        <begin position="316"/>
        <end position="342"/>
    </location>
</feature>
<feature type="transmembrane region" description="Helical" evidence="6">
    <location>
        <begin position="174"/>
        <end position="191"/>
    </location>
</feature>
<keyword evidence="4 6" id="KW-1133">Transmembrane helix</keyword>
<evidence type="ECO:0000256" key="1">
    <source>
        <dbReference type="ARBA" id="ARBA00004370"/>
    </source>
</evidence>
<proteinExistence type="inferred from homology"/>
<evidence type="ECO:0000256" key="4">
    <source>
        <dbReference type="ARBA" id="ARBA00022989"/>
    </source>
</evidence>
<dbReference type="PANTHER" id="PTHR46641:SF22">
    <property type="entry name" value="PROCTOLIN RECEPTOR, ISOFORM A"/>
    <property type="match status" value="1"/>
</dbReference>
<name>A0A9J6DB99_RHIMP</name>
<evidence type="ECO:0000313" key="9">
    <source>
        <dbReference type="Proteomes" id="UP000821866"/>
    </source>
</evidence>
<reference evidence="8" key="1">
    <citation type="journal article" date="2020" name="Cell">
        <title>Large-Scale Comparative Analyses of Tick Genomes Elucidate Their Genetic Diversity and Vector Capacities.</title>
        <authorList>
            <consortium name="Tick Genome and Microbiome Consortium (TIGMIC)"/>
            <person name="Jia N."/>
            <person name="Wang J."/>
            <person name="Shi W."/>
            <person name="Du L."/>
            <person name="Sun Y."/>
            <person name="Zhan W."/>
            <person name="Jiang J.F."/>
            <person name="Wang Q."/>
            <person name="Zhang B."/>
            <person name="Ji P."/>
            <person name="Bell-Sakyi L."/>
            <person name="Cui X.M."/>
            <person name="Yuan T.T."/>
            <person name="Jiang B.G."/>
            <person name="Yang W.F."/>
            <person name="Lam T.T."/>
            <person name="Chang Q.C."/>
            <person name="Ding S.J."/>
            <person name="Wang X.J."/>
            <person name="Zhu J.G."/>
            <person name="Ruan X.D."/>
            <person name="Zhao L."/>
            <person name="Wei J.T."/>
            <person name="Ye R.Z."/>
            <person name="Que T.C."/>
            <person name="Du C.H."/>
            <person name="Zhou Y.H."/>
            <person name="Cheng J.X."/>
            <person name="Dai P.F."/>
            <person name="Guo W.B."/>
            <person name="Han X.H."/>
            <person name="Huang E.J."/>
            <person name="Li L.F."/>
            <person name="Wei W."/>
            <person name="Gao Y.C."/>
            <person name="Liu J.Z."/>
            <person name="Shao H.Z."/>
            <person name="Wang X."/>
            <person name="Wang C.C."/>
            <person name="Yang T.C."/>
            <person name="Huo Q.B."/>
            <person name="Li W."/>
            <person name="Chen H.Y."/>
            <person name="Chen S.E."/>
            <person name="Zhou L.G."/>
            <person name="Ni X.B."/>
            <person name="Tian J.H."/>
            <person name="Sheng Y."/>
            <person name="Liu T."/>
            <person name="Pan Y.S."/>
            <person name="Xia L.Y."/>
            <person name="Li J."/>
            <person name="Zhao F."/>
            <person name="Cao W.C."/>
        </authorList>
    </citation>
    <scope>NUCLEOTIDE SEQUENCE</scope>
    <source>
        <strain evidence="8">Rmic-2018</strain>
    </source>
</reference>
<feature type="transmembrane region" description="Helical" evidence="6">
    <location>
        <begin position="57"/>
        <end position="77"/>
    </location>
</feature>
<gene>
    <name evidence="8" type="ORF">HPB51_018143</name>
</gene>
<dbReference type="InterPro" id="IPR052954">
    <property type="entry name" value="GPCR-Ligand_Int"/>
</dbReference>
<sequence length="387" mass="43584">MCTQGQVHLYLYDGNRSSDIACSGCDSTEASFATDPVAEGSSYDVFLESSRFWIQRVLVPIVTFIGVIGNSLTIVIMTRRRMRSSTNNYLAALATVDTLYLLGGFTLSLKHYEVIQRKCLSVYLRCFPILILLTDTCSNSSVWLTATFTVERYIAVCHPIKSRVLCTESRAKKAIMGVLLFCFALALPTPFEYALVEEQDPVTNVTRVSLNYSEFGRNEMYKKTYYWTTVVVFTLVPFCLLAVFNALLVRSVHISRKQRSRLILRTDPSRDSQESKITIMLIAVVILFFFCQLPTAITLLYTSIGNLQEGSEQEKLVFILGNVFNFLMSLNAAGNFVLYCLLSQKYRRTLLQVLCPIGALVRLQSLSQCTGTSIIQSEDRTTVSIRT</sequence>
<feature type="transmembrane region" description="Helical" evidence="6">
    <location>
        <begin position="279"/>
        <end position="304"/>
    </location>
</feature>
<dbReference type="SUPFAM" id="SSF81321">
    <property type="entry name" value="Family A G protein-coupled receptor-like"/>
    <property type="match status" value="1"/>
</dbReference>
<comment type="caution">
    <text evidence="8">The sequence shown here is derived from an EMBL/GenBank/DDBJ whole genome shotgun (WGS) entry which is preliminary data.</text>
</comment>
<evidence type="ECO:0000256" key="5">
    <source>
        <dbReference type="ARBA" id="ARBA00023136"/>
    </source>
</evidence>
<reference evidence="8" key="2">
    <citation type="submission" date="2021-09" db="EMBL/GenBank/DDBJ databases">
        <authorList>
            <person name="Jia N."/>
            <person name="Wang J."/>
            <person name="Shi W."/>
            <person name="Du L."/>
            <person name="Sun Y."/>
            <person name="Zhan W."/>
            <person name="Jiang J."/>
            <person name="Wang Q."/>
            <person name="Zhang B."/>
            <person name="Ji P."/>
            <person name="Sakyi L.B."/>
            <person name="Cui X."/>
            <person name="Yuan T."/>
            <person name="Jiang B."/>
            <person name="Yang W."/>
            <person name="Lam T.T.-Y."/>
            <person name="Chang Q."/>
            <person name="Ding S."/>
            <person name="Wang X."/>
            <person name="Zhu J."/>
            <person name="Ruan X."/>
            <person name="Zhao L."/>
            <person name="Wei J."/>
            <person name="Que T."/>
            <person name="Du C."/>
            <person name="Cheng J."/>
            <person name="Dai P."/>
            <person name="Han X."/>
            <person name="Huang E."/>
            <person name="Gao Y."/>
            <person name="Liu J."/>
            <person name="Shao H."/>
            <person name="Ye R."/>
            <person name="Li L."/>
            <person name="Wei W."/>
            <person name="Wang X."/>
            <person name="Wang C."/>
            <person name="Huo Q."/>
            <person name="Li W."/>
            <person name="Guo W."/>
            <person name="Chen H."/>
            <person name="Chen S."/>
            <person name="Zhou L."/>
            <person name="Zhou L."/>
            <person name="Ni X."/>
            <person name="Tian J."/>
            <person name="Zhou Y."/>
            <person name="Sheng Y."/>
            <person name="Liu T."/>
            <person name="Pan Y."/>
            <person name="Xia L."/>
            <person name="Li J."/>
            <person name="Zhao F."/>
            <person name="Cao W."/>
        </authorList>
    </citation>
    <scope>NUCLEOTIDE SEQUENCE</scope>
    <source>
        <strain evidence="8">Rmic-2018</strain>
        <tissue evidence="8">Larvae</tissue>
    </source>
</reference>
<evidence type="ECO:0000256" key="6">
    <source>
        <dbReference type="SAM" id="Phobius"/>
    </source>
</evidence>
<evidence type="ECO:0000256" key="2">
    <source>
        <dbReference type="ARBA" id="ARBA00010663"/>
    </source>
</evidence>
<dbReference type="GO" id="GO:0004930">
    <property type="term" value="F:G protein-coupled receptor activity"/>
    <property type="evidence" value="ECO:0007669"/>
    <property type="project" value="InterPro"/>
</dbReference>
<dbReference type="PRINTS" id="PR00237">
    <property type="entry name" value="GPCRRHODOPSN"/>
</dbReference>
<dbReference type="Proteomes" id="UP000821866">
    <property type="component" value="Chromosome 8"/>
</dbReference>
<comment type="subcellular location">
    <subcellularLocation>
        <location evidence="1">Membrane</location>
    </subcellularLocation>
</comment>
<keyword evidence="9" id="KW-1185">Reference proteome</keyword>
<dbReference type="PROSITE" id="PS50262">
    <property type="entry name" value="G_PROTEIN_RECEP_F1_2"/>
    <property type="match status" value="1"/>
</dbReference>
<dbReference type="EMBL" id="JABSTU010000010">
    <property type="protein sequence ID" value="KAH8019202.1"/>
    <property type="molecule type" value="Genomic_DNA"/>
</dbReference>
<dbReference type="Pfam" id="PF00001">
    <property type="entry name" value="7tm_1"/>
    <property type="match status" value="1"/>
</dbReference>
<keyword evidence="5 6" id="KW-0472">Membrane</keyword>
<feature type="domain" description="G-protein coupled receptors family 1 profile" evidence="7">
    <location>
        <begin position="69"/>
        <end position="339"/>
    </location>
</feature>
<dbReference type="InterPro" id="IPR000276">
    <property type="entry name" value="GPCR_Rhodpsn"/>
</dbReference>
<evidence type="ECO:0000313" key="8">
    <source>
        <dbReference type="EMBL" id="KAH8019202.1"/>
    </source>
</evidence>
<organism evidence="8 9">
    <name type="scientific">Rhipicephalus microplus</name>
    <name type="common">Cattle tick</name>
    <name type="synonym">Boophilus microplus</name>
    <dbReference type="NCBI Taxonomy" id="6941"/>
    <lineage>
        <taxon>Eukaryota</taxon>
        <taxon>Metazoa</taxon>
        <taxon>Ecdysozoa</taxon>
        <taxon>Arthropoda</taxon>
        <taxon>Chelicerata</taxon>
        <taxon>Arachnida</taxon>
        <taxon>Acari</taxon>
        <taxon>Parasitiformes</taxon>
        <taxon>Ixodida</taxon>
        <taxon>Ixodoidea</taxon>
        <taxon>Ixodidae</taxon>
        <taxon>Rhipicephalinae</taxon>
        <taxon>Rhipicephalus</taxon>
        <taxon>Boophilus</taxon>
    </lineage>
</organism>
<comment type="similarity">
    <text evidence="2">Belongs to the G-protein coupled receptor 1 family.</text>
</comment>
<keyword evidence="3 6" id="KW-0812">Transmembrane</keyword>
<evidence type="ECO:0000259" key="7">
    <source>
        <dbReference type="PROSITE" id="PS50262"/>
    </source>
</evidence>
<protein>
    <recommendedName>
        <fullName evidence="7">G-protein coupled receptors family 1 profile domain-containing protein</fullName>
    </recommendedName>
</protein>
<dbReference type="CDD" id="cd14978">
    <property type="entry name" value="7tmA_FMRFamide_R-like"/>
    <property type="match status" value="1"/>
</dbReference>
<dbReference type="AlphaFoldDB" id="A0A9J6DB99"/>
<dbReference type="Gene3D" id="1.20.1070.10">
    <property type="entry name" value="Rhodopsin 7-helix transmembrane proteins"/>
    <property type="match status" value="1"/>
</dbReference>
<dbReference type="InterPro" id="IPR017452">
    <property type="entry name" value="GPCR_Rhodpsn_7TM"/>
</dbReference>
<dbReference type="VEuPathDB" id="VectorBase:LOC119177413"/>
<feature type="transmembrane region" description="Helical" evidence="6">
    <location>
        <begin position="225"/>
        <end position="249"/>
    </location>
</feature>
<accession>A0A9J6DB99</accession>